<feature type="compositionally biased region" description="Polar residues" evidence="5">
    <location>
        <begin position="396"/>
        <end position="406"/>
    </location>
</feature>
<feature type="compositionally biased region" description="Low complexity" evidence="5">
    <location>
        <begin position="121"/>
        <end position="131"/>
    </location>
</feature>
<feature type="region of interest" description="Disordered" evidence="5">
    <location>
        <begin position="64"/>
        <end position="131"/>
    </location>
</feature>
<feature type="compositionally biased region" description="Polar residues" evidence="5">
    <location>
        <begin position="255"/>
        <end position="273"/>
    </location>
</feature>
<dbReference type="OrthoDB" id="2450118at2759"/>
<feature type="compositionally biased region" description="Polar residues" evidence="5">
    <location>
        <begin position="98"/>
        <end position="115"/>
    </location>
</feature>
<sequence>MSECTGVKLDSNKHLTLTNNDRYTFSTAPSGNPNTCVLTRKGNTVKDDCTIELATACSNITIKQAVPKPPPSSPPSLVTTPPASTSTAPDPMHDQTIAPFTSFPSPLPTDATTSAAMPLPSSASGGNSSSSSLPWTAIIAGSAAGGVLLLVGLILLIVCMRRRRRQSKVQEKHGDGLLDGHHHSRGSEVDLDPYDEKPPMHISSPTGLTRAGGATAAAAAAAWAQAGGDDDERYWKRNNSNRAIAEAASARNSAQTSTAALSRYGSNTRSGRGSRTVGANHHSDSGTTPLTVDTSERPMKNNTGNRHLNGSPSSISGSTVVSNPHSDEQQRYQHYHQQRQRQLSSSRGSSPSRSVAPSLLSSASPAAPRTESRLSDNSNGDSYPTPPQFPRKPQPVATSVAYTPKSTYVPGNVSRASNSTSVSSGSATTTTPASLLTSGLTPAEAAALAAAAAAAAAASSSTTTTTTTTSNTVEGPISPPPRRRAPKVRKNPPAMAETVSEVNPISAPLQPSMMARSEPVYEPEPEPEPVNPSQTPMERPESEYLGGYIDLIPIYETPILPNATLPNGSSEGSNGYSQGQGYHDDRDRQQFKLNAEAEQEYTRLNLGRKPTTATQGGDNDNKSEINYL</sequence>
<feature type="compositionally biased region" description="Low complexity" evidence="5">
    <location>
        <begin position="340"/>
        <end position="368"/>
    </location>
</feature>
<evidence type="ECO:0000256" key="5">
    <source>
        <dbReference type="SAM" id="MobiDB-lite"/>
    </source>
</evidence>
<dbReference type="Proteomes" id="UP000193648">
    <property type="component" value="Unassembled WGS sequence"/>
</dbReference>
<comment type="caution">
    <text evidence="7">The sequence shown here is derived from an EMBL/GenBank/DDBJ whole genome shotgun (WGS) entry which is preliminary data.</text>
</comment>
<name>A0A1Y2GZM2_9FUNG</name>
<keyword evidence="8" id="KW-1185">Reference proteome</keyword>
<feature type="region of interest" description="Disordered" evidence="5">
    <location>
        <begin position="170"/>
        <end position="213"/>
    </location>
</feature>
<dbReference type="EMBL" id="MCFF01000003">
    <property type="protein sequence ID" value="ORZ27749.1"/>
    <property type="molecule type" value="Genomic_DNA"/>
</dbReference>
<dbReference type="RefSeq" id="XP_021885452.1">
    <property type="nucleotide sequence ID" value="XM_022022792.1"/>
</dbReference>
<evidence type="ECO:0000256" key="2">
    <source>
        <dbReference type="ARBA" id="ARBA00022692"/>
    </source>
</evidence>
<feature type="region of interest" description="Disordered" evidence="5">
    <location>
        <begin position="457"/>
        <end position="540"/>
    </location>
</feature>
<keyword evidence="2 6" id="KW-0812">Transmembrane</keyword>
<evidence type="ECO:0000313" key="7">
    <source>
        <dbReference type="EMBL" id="ORZ27749.1"/>
    </source>
</evidence>
<reference evidence="7 8" key="1">
    <citation type="submission" date="2016-07" db="EMBL/GenBank/DDBJ databases">
        <title>Pervasive Adenine N6-methylation of Active Genes in Fungi.</title>
        <authorList>
            <consortium name="DOE Joint Genome Institute"/>
            <person name="Mondo S.J."/>
            <person name="Dannebaum R.O."/>
            <person name="Kuo R.C."/>
            <person name="Labutti K."/>
            <person name="Haridas S."/>
            <person name="Kuo A."/>
            <person name="Salamov A."/>
            <person name="Ahrendt S.R."/>
            <person name="Lipzen A."/>
            <person name="Sullivan W."/>
            <person name="Andreopoulos W.B."/>
            <person name="Clum A."/>
            <person name="Lindquist E."/>
            <person name="Daum C."/>
            <person name="Ramamoorthy G.K."/>
            <person name="Gryganskyi A."/>
            <person name="Culley D."/>
            <person name="Magnuson J.K."/>
            <person name="James T.Y."/>
            <person name="O'Malley M.A."/>
            <person name="Stajich J.E."/>
            <person name="Spatafora J.W."/>
            <person name="Visel A."/>
            <person name="Grigoriev I.V."/>
        </authorList>
    </citation>
    <scope>NUCLEOTIDE SEQUENCE [LARGE SCALE GENOMIC DNA]</scope>
    <source>
        <strain evidence="7 8">NRRL 3116</strain>
    </source>
</reference>
<feature type="compositionally biased region" description="Low complexity" evidence="5">
    <location>
        <begin position="412"/>
        <end position="433"/>
    </location>
</feature>
<dbReference type="InterPro" id="IPR051694">
    <property type="entry name" value="Immunoregulatory_rcpt-like"/>
</dbReference>
<feature type="region of interest" description="Disordered" evidence="5">
    <location>
        <begin position="563"/>
        <end position="628"/>
    </location>
</feature>
<dbReference type="GO" id="GO:0071944">
    <property type="term" value="C:cell periphery"/>
    <property type="evidence" value="ECO:0007669"/>
    <property type="project" value="UniProtKB-ARBA"/>
</dbReference>
<keyword evidence="3 6" id="KW-1133">Transmembrane helix</keyword>
<dbReference type="AlphaFoldDB" id="A0A1Y2GZM2"/>
<accession>A0A1Y2GZM2</accession>
<feature type="compositionally biased region" description="Pro residues" evidence="5">
    <location>
        <begin position="384"/>
        <end position="393"/>
    </location>
</feature>
<evidence type="ECO:0000256" key="1">
    <source>
        <dbReference type="ARBA" id="ARBA00004167"/>
    </source>
</evidence>
<feature type="compositionally biased region" description="Polar residues" evidence="5">
    <location>
        <begin position="564"/>
        <end position="580"/>
    </location>
</feature>
<feature type="compositionally biased region" description="Basic and acidic residues" evidence="5">
    <location>
        <begin position="619"/>
        <end position="628"/>
    </location>
</feature>
<feature type="compositionally biased region" description="Basic residues" evidence="5">
    <location>
        <begin position="481"/>
        <end position="490"/>
    </location>
</feature>
<evidence type="ECO:0000313" key="8">
    <source>
        <dbReference type="Proteomes" id="UP000193648"/>
    </source>
</evidence>
<organism evidence="7 8">
    <name type="scientific">Lobosporangium transversale</name>
    <dbReference type="NCBI Taxonomy" id="64571"/>
    <lineage>
        <taxon>Eukaryota</taxon>
        <taxon>Fungi</taxon>
        <taxon>Fungi incertae sedis</taxon>
        <taxon>Mucoromycota</taxon>
        <taxon>Mortierellomycotina</taxon>
        <taxon>Mortierellomycetes</taxon>
        <taxon>Mortierellales</taxon>
        <taxon>Mortierellaceae</taxon>
        <taxon>Lobosporangium</taxon>
    </lineage>
</organism>
<proteinExistence type="predicted"/>
<comment type="subcellular location">
    <subcellularLocation>
        <location evidence="1">Membrane</location>
        <topology evidence="1">Single-pass membrane protein</topology>
    </subcellularLocation>
</comment>
<feature type="region of interest" description="Disordered" evidence="5">
    <location>
        <begin position="247"/>
        <end position="433"/>
    </location>
</feature>
<feature type="transmembrane region" description="Helical" evidence="6">
    <location>
        <begin position="135"/>
        <end position="158"/>
    </location>
</feature>
<dbReference type="GO" id="GO:0016020">
    <property type="term" value="C:membrane"/>
    <property type="evidence" value="ECO:0007669"/>
    <property type="project" value="UniProtKB-SubCell"/>
</dbReference>
<evidence type="ECO:0000256" key="3">
    <source>
        <dbReference type="ARBA" id="ARBA00022989"/>
    </source>
</evidence>
<protein>
    <submittedName>
        <fullName evidence="7">Uncharacterized protein</fullName>
    </submittedName>
</protein>
<gene>
    <name evidence="7" type="ORF">BCR41DRAFT_345826</name>
</gene>
<evidence type="ECO:0000256" key="6">
    <source>
        <dbReference type="SAM" id="Phobius"/>
    </source>
</evidence>
<dbReference type="GeneID" id="33564636"/>
<feature type="compositionally biased region" description="Low complexity" evidence="5">
    <location>
        <begin position="309"/>
        <end position="324"/>
    </location>
</feature>
<evidence type="ECO:0000256" key="4">
    <source>
        <dbReference type="ARBA" id="ARBA00023136"/>
    </source>
</evidence>
<dbReference type="InParanoid" id="A0A1Y2GZM2"/>
<keyword evidence="4 6" id="KW-0472">Membrane</keyword>
<feature type="compositionally biased region" description="Basic and acidic residues" evidence="5">
    <location>
        <begin position="170"/>
        <end position="199"/>
    </location>
</feature>
<feature type="compositionally biased region" description="Low complexity" evidence="5">
    <location>
        <begin position="457"/>
        <end position="470"/>
    </location>
</feature>
<feature type="compositionally biased region" description="Low complexity" evidence="5">
    <location>
        <begin position="75"/>
        <end position="90"/>
    </location>
</feature>
<dbReference type="PANTHER" id="PTHR15549">
    <property type="entry name" value="PAIRED IMMUNOGLOBULIN-LIKE TYPE 2 RECEPTOR"/>
    <property type="match status" value="1"/>
</dbReference>